<keyword evidence="2" id="KW-0472">Membrane</keyword>
<sequence>MSSSESTQVAAALTAYFAIVGIIVLISIVFSVIIYWKIFSKAGYSGAMSLLMFVPIANLVALCILAFGDWPVLQELNMLRQQVRSMPPQYAPNPQGPQFTPGQNFQSGPQYPRY</sequence>
<keyword evidence="2" id="KW-1133">Transmembrane helix</keyword>
<gene>
    <name evidence="3" type="ORF">KSZ_45470</name>
</gene>
<accession>A0ABQ3VLK5</accession>
<keyword evidence="2" id="KW-0812">Transmembrane</keyword>
<comment type="caution">
    <text evidence="3">The sequence shown here is derived from an EMBL/GenBank/DDBJ whole genome shotgun (WGS) entry which is preliminary data.</text>
</comment>
<dbReference type="Proteomes" id="UP000635565">
    <property type="component" value="Unassembled WGS sequence"/>
</dbReference>
<feature type="transmembrane region" description="Helical" evidence="2">
    <location>
        <begin position="12"/>
        <end position="36"/>
    </location>
</feature>
<feature type="transmembrane region" description="Helical" evidence="2">
    <location>
        <begin position="48"/>
        <end position="68"/>
    </location>
</feature>
<evidence type="ECO:0000256" key="2">
    <source>
        <dbReference type="SAM" id="Phobius"/>
    </source>
</evidence>
<proteinExistence type="predicted"/>
<dbReference type="EMBL" id="BNJJ01000013">
    <property type="protein sequence ID" value="GHO86541.1"/>
    <property type="molecule type" value="Genomic_DNA"/>
</dbReference>
<evidence type="ECO:0000256" key="1">
    <source>
        <dbReference type="SAM" id="MobiDB-lite"/>
    </source>
</evidence>
<organism evidence="3 4">
    <name type="scientific">Dictyobacter formicarum</name>
    <dbReference type="NCBI Taxonomy" id="2778368"/>
    <lineage>
        <taxon>Bacteria</taxon>
        <taxon>Bacillati</taxon>
        <taxon>Chloroflexota</taxon>
        <taxon>Ktedonobacteria</taxon>
        <taxon>Ktedonobacterales</taxon>
        <taxon>Dictyobacteraceae</taxon>
        <taxon>Dictyobacter</taxon>
    </lineage>
</organism>
<evidence type="ECO:0000313" key="4">
    <source>
        <dbReference type="Proteomes" id="UP000635565"/>
    </source>
</evidence>
<protein>
    <submittedName>
        <fullName evidence="3">Uncharacterized protein</fullName>
    </submittedName>
</protein>
<evidence type="ECO:0000313" key="3">
    <source>
        <dbReference type="EMBL" id="GHO86541.1"/>
    </source>
</evidence>
<reference evidence="3 4" key="1">
    <citation type="journal article" date="2021" name="Int. J. Syst. Evol. Microbiol.">
        <title>Reticulibacter mediterranei gen. nov., sp. nov., within the new family Reticulibacteraceae fam. nov., and Ktedonospora formicarum gen. nov., sp. nov., Ktedonobacter robiniae sp. nov., Dictyobacter formicarum sp. nov. and Dictyobacter arantiisoli sp. nov., belonging to the class Ktedonobacteria.</title>
        <authorList>
            <person name="Yabe S."/>
            <person name="Zheng Y."/>
            <person name="Wang C.M."/>
            <person name="Sakai Y."/>
            <person name="Abe K."/>
            <person name="Yokota A."/>
            <person name="Donadio S."/>
            <person name="Cavaletti L."/>
            <person name="Monciardini P."/>
        </authorList>
    </citation>
    <scope>NUCLEOTIDE SEQUENCE [LARGE SCALE GENOMIC DNA]</scope>
    <source>
        <strain evidence="3 4">SOSP1-9</strain>
    </source>
</reference>
<name>A0ABQ3VLK5_9CHLR</name>
<feature type="region of interest" description="Disordered" evidence="1">
    <location>
        <begin position="87"/>
        <end position="114"/>
    </location>
</feature>
<keyword evidence="4" id="KW-1185">Reference proteome</keyword>
<dbReference type="RefSeq" id="WP_201364171.1">
    <property type="nucleotide sequence ID" value="NZ_BNJJ01000013.1"/>
</dbReference>
<feature type="compositionally biased region" description="Polar residues" evidence="1">
    <location>
        <begin position="96"/>
        <end position="114"/>
    </location>
</feature>